<feature type="region of interest" description="Disordered" evidence="8">
    <location>
        <begin position="429"/>
        <end position="451"/>
    </location>
</feature>
<evidence type="ECO:0000313" key="11">
    <source>
        <dbReference type="Proteomes" id="UP000198893"/>
    </source>
</evidence>
<evidence type="ECO:0000256" key="2">
    <source>
        <dbReference type="ARBA" id="ARBA00022490"/>
    </source>
</evidence>
<dbReference type="Pfam" id="PF02463">
    <property type="entry name" value="SMC_N"/>
    <property type="match status" value="1"/>
</dbReference>
<keyword evidence="5 7" id="KW-0175">Coiled coil</keyword>
<dbReference type="GO" id="GO:0030261">
    <property type="term" value="P:chromosome condensation"/>
    <property type="evidence" value="ECO:0007669"/>
    <property type="project" value="InterPro"/>
</dbReference>
<organism evidence="10 11">
    <name type="scientific">Salinihabitans flavidus</name>
    <dbReference type="NCBI Taxonomy" id="569882"/>
    <lineage>
        <taxon>Bacteria</taxon>
        <taxon>Pseudomonadati</taxon>
        <taxon>Pseudomonadota</taxon>
        <taxon>Alphaproteobacteria</taxon>
        <taxon>Rhodobacterales</taxon>
        <taxon>Roseobacteraceae</taxon>
        <taxon>Salinihabitans</taxon>
    </lineage>
</organism>
<feature type="coiled-coil region" evidence="7">
    <location>
        <begin position="664"/>
        <end position="722"/>
    </location>
</feature>
<feature type="binding site" evidence="7">
    <location>
        <begin position="64"/>
        <end position="71"/>
    </location>
    <ligand>
        <name>ATP</name>
        <dbReference type="ChEBI" id="CHEBI:30616"/>
    </ligand>
</feature>
<evidence type="ECO:0000256" key="5">
    <source>
        <dbReference type="ARBA" id="ARBA00023054"/>
    </source>
</evidence>
<feature type="coiled-coil region" evidence="7">
    <location>
        <begin position="325"/>
        <end position="387"/>
    </location>
</feature>
<dbReference type="PIRSF" id="PIRSF005719">
    <property type="entry name" value="SMC"/>
    <property type="match status" value="1"/>
</dbReference>
<evidence type="ECO:0000256" key="4">
    <source>
        <dbReference type="ARBA" id="ARBA00022840"/>
    </source>
</evidence>
<evidence type="ECO:0000256" key="3">
    <source>
        <dbReference type="ARBA" id="ARBA00022741"/>
    </source>
</evidence>
<feature type="compositionally biased region" description="Acidic residues" evidence="8">
    <location>
        <begin position="851"/>
        <end position="861"/>
    </location>
</feature>
<feature type="compositionally biased region" description="Basic and acidic residues" evidence="8">
    <location>
        <begin position="896"/>
        <end position="920"/>
    </location>
</feature>
<feature type="domain" description="RecF/RecN/SMC N-terminal" evidence="9">
    <location>
        <begin position="36"/>
        <end position="1168"/>
    </location>
</feature>
<dbReference type="AlphaFoldDB" id="A0A1H8UY51"/>
<proteinExistence type="inferred from homology"/>
<dbReference type="GO" id="GO:0006260">
    <property type="term" value="P:DNA replication"/>
    <property type="evidence" value="ECO:0007669"/>
    <property type="project" value="UniProtKB-UniRule"/>
</dbReference>
<reference evidence="10 11" key="1">
    <citation type="submission" date="2016-10" db="EMBL/GenBank/DDBJ databases">
        <authorList>
            <person name="de Groot N.N."/>
        </authorList>
    </citation>
    <scope>NUCLEOTIDE SEQUENCE [LARGE SCALE GENOMIC DNA]</scope>
    <source>
        <strain evidence="10 11">DSM 27842</strain>
    </source>
</reference>
<keyword evidence="6 7" id="KW-0238">DNA-binding</keyword>
<dbReference type="InterPro" id="IPR011890">
    <property type="entry name" value="SMC_prok"/>
</dbReference>
<feature type="compositionally biased region" description="Basic and acidic residues" evidence="8">
    <location>
        <begin position="436"/>
        <end position="451"/>
    </location>
</feature>
<dbReference type="SUPFAM" id="SSF52540">
    <property type="entry name" value="P-loop containing nucleoside triphosphate hydrolases"/>
    <property type="match status" value="1"/>
</dbReference>
<dbReference type="EMBL" id="FODS01000023">
    <property type="protein sequence ID" value="SEP07903.1"/>
    <property type="molecule type" value="Genomic_DNA"/>
</dbReference>
<dbReference type="InterPro" id="IPR024704">
    <property type="entry name" value="SMC"/>
</dbReference>
<comment type="subunit">
    <text evidence="7">Homodimer.</text>
</comment>
<keyword evidence="11" id="KW-1185">Reference proteome</keyword>
<keyword evidence="4 7" id="KW-0067">ATP-binding</keyword>
<comment type="domain">
    <text evidence="7">Contains large globular domains required for ATP hydrolysis at each terminus and a third globular domain forming a flexible hinge near the middle of the molecule. These domains are separated by coiled-coil structures.</text>
</comment>
<evidence type="ECO:0000256" key="1">
    <source>
        <dbReference type="ARBA" id="ARBA00004496"/>
    </source>
</evidence>
<gene>
    <name evidence="7" type="primary">smc</name>
    <name evidence="10" type="ORF">SAMN04490248_12325</name>
</gene>
<evidence type="ECO:0000313" key="10">
    <source>
        <dbReference type="EMBL" id="SEP07903.1"/>
    </source>
</evidence>
<keyword evidence="2 7" id="KW-0963">Cytoplasm</keyword>
<dbReference type="InterPro" id="IPR027417">
    <property type="entry name" value="P-loop_NTPase"/>
</dbReference>
<comment type="similarity">
    <text evidence="7">Belongs to the SMC family.</text>
</comment>
<feature type="compositionally biased region" description="Basic and acidic residues" evidence="8">
    <location>
        <begin position="876"/>
        <end position="889"/>
    </location>
</feature>
<evidence type="ECO:0000259" key="9">
    <source>
        <dbReference type="Pfam" id="PF02463"/>
    </source>
</evidence>
<dbReference type="Proteomes" id="UP000198893">
    <property type="component" value="Unassembled WGS sequence"/>
</dbReference>
<dbReference type="Gene3D" id="3.40.50.300">
    <property type="entry name" value="P-loop containing nucleotide triphosphate hydrolases"/>
    <property type="match status" value="2"/>
</dbReference>
<comment type="function">
    <text evidence="7">Required for chromosome condensation and partitioning.</text>
</comment>
<comment type="subcellular location">
    <subcellularLocation>
        <location evidence="1 7">Cytoplasm</location>
    </subcellularLocation>
</comment>
<dbReference type="PANTHER" id="PTHR43977">
    <property type="entry name" value="STRUCTURAL MAINTENANCE OF CHROMOSOMES PROTEIN 3"/>
    <property type="match status" value="1"/>
</dbReference>
<sequence>METSISWGLQLTRRAEVFQSRSINGIIERLQHLRFSKLRLTGFKSFVDPTDLIITDGLTGVVGPNGCGKSNLLEALRWIMGENRPTAMRGDGMEDVIFAGTASRPARNFAEVVLQLDNSERLAPAGFNDDDTLEIVRRITRDVGSAYKVNAKDVRARDVQMLFADASTGAHSPALVRQGQISELINAKPKSRRRILEEAAGISGLYQRRHEAELKLRGTESNLTRVDDVVEQLGAQLSQLARQARQAARYRAIGEELRQAEGLLLYRRWREADDARAAAESELRECVTAAARAESAARAAAKDREAQDVALPPLREEEAIAAALLQRLTVERDALNDQEARARQTIETLRNRIEQLTRDMEREAGLNRDAGETMERLEWEARELARAGEGHDEALAQAAEEASEAATLLQTREGDLAALTEDMARLSARHHSAQRLLDDNRKTLEKSEGEAERARAAVATSQEALARAEADLEEFEAAAEMAAEAAEQADEALDAAEQARADTQSREADARAERSEAEGELNALRAEVTALAKLVERDTAEGGQILDRLQVQQGFEKALGAALADDLRAPEVEGDGPSGWQALPPYDTEQTLPDGVTALSLHVSVPDVLQRRMGQIGLVAPEDAARLQPLLKPGQRLVSLEGDLWRWDGFRAWAEDAPSAAALRLQQLNRLEELKQQMARATARADGAQDAHETLQKRLTDLTEADRAARAARRDADQAVAESGRKLSRAEADRNLAAGRLESLGLAVARHEEEAMTARAALREAERALEELGDLDAARAELEDVKMTVEAARITMMSKRSAHDELRRTGEARTARAQQIAKEISGWRHRLETAEKRIGELEERKIASEAELSEAQELPEEIAEKREELSEAIEQAEERRRHAADRLAEAETALRTAEHAERDAERAASEAREARARSEARFDAAKDTVTQAAARIAEEQDLSPQALLERLAVDPEQMPDSHAIEADVTRLRRQRDALGAVNLRAEEDAREVQEEYDQLVTEKSDLEEAVKTLRNGIASLNREGRERLLTAFEQVNSNFTMLFTHLFGGGEANLVLVESDDPLDAGLEIMCQPPGKKLSTLSLLSGGEQTLTALALIFAVFLANPAPICVLDEVDAPLDDANVARFCDLLDEMCRQTETRFLIITHHAVTMARMDRLFGVTMQEQGVSQLVSVDLKKAEAMVA</sequence>
<accession>A0A1H8UY51</accession>
<dbReference type="CDD" id="cd03278">
    <property type="entry name" value="ABC_SMC_barmotin"/>
    <property type="match status" value="1"/>
</dbReference>
<dbReference type="GO" id="GO:0007059">
    <property type="term" value="P:chromosome segregation"/>
    <property type="evidence" value="ECO:0007669"/>
    <property type="project" value="UniProtKB-UniRule"/>
</dbReference>
<protein>
    <recommendedName>
        <fullName evidence="7">Chromosome partition protein Smc</fullName>
    </recommendedName>
</protein>
<feature type="compositionally biased region" description="Basic and acidic residues" evidence="8">
    <location>
        <begin position="497"/>
        <end position="517"/>
    </location>
</feature>
<dbReference type="InterPro" id="IPR036277">
    <property type="entry name" value="SMC_hinge_sf"/>
</dbReference>
<evidence type="ECO:0000256" key="8">
    <source>
        <dbReference type="SAM" id="MobiDB-lite"/>
    </source>
</evidence>
<dbReference type="GO" id="GO:0005694">
    <property type="term" value="C:chromosome"/>
    <property type="evidence" value="ECO:0007669"/>
    <property type="project" value="InterPro"/>
</dbReference>
<dbReference type="HAMAP" id="MF_01894">
    <property type="entry name" value="Smc_prok"/>
    <property type="match status" value="1"/>
</dbReference>
<evidence type="ECO:0000256" key="6">
    <source>
        <dbReference type="ARBA" id="ARBA00023125"/>
    </source>
</evidence>
<dbReference type="GO" id="GO:0003677">
    <property type="term" value="F:DNA binding"/>
    <property type="evidence" value="ECO:0007669"/>
    <property type="project" value="UniProtKB-UniRule"/>
</dbReference>
<name>A0A1H8UY51_9RHOB</name>
<dbReference type="GO" id="GO:0005737">
    <property type="term" value="C:cytoplasm"/>
    <property type="evidence" value="ECO:0007669"/>
    <property type="project" value="UniProtKB-SubCell"/>
</dbReference>
<dbReference type="GO" id="GO:0005524">
    <property type="term" value="F:ATP binding"/>
    <property type="evidence" value="ECO:0007669"/>
    <property type="project" value="UniProtKB-UniRule"/>
</dbReference>
<dbReference type="SUPFAM" id="SSF75553">
    <property type="entry name" value="Smc hinge domain"/>
    <property type="match status" value="1"/>
</dbReference>
<dbReference type="InterPro" id="IPR003395">
    <property type="entry name" value="RecF/RecN/SMC_N"/>
</dbReference>
<feature type="coiled-coil region" evidence="7">
    <location>
        <begin position="982"/>
        <end position="1023"/>
    </location>
</feature>
<dbReference type="GO" id="GO:0007062">
    <property type="term" value="P:sister chromatid cohesion"/>
    <property type="evidence" value="ECO:0007669"/>
    <property type="project" value="InterPro"/>
</dbReference>
<dbReference type="NCBIfam" id="TIGR02168">
    <property type="entry name" value="SMC_prok_B"/>
    <property type="match status" value="1"/>
</dbReference>
<dbReference type="FunFam" id="3.40.50.300:FF:000901">
    <property type="entry name" value="Chromosome partition protein Smc"/>
    <property type="match status" value="1"/>
</dbReference>
<evidence type="ECO:0000256" key="7">
    <source>
        <dbReference type="HAMAP-Rule" id="MF_01894"/>
    </source>
</evidence>
<keyword evidence="3 7" id="KW-0547">Nucleotide-binding</keyword>
<feature type="region of interest" description="Disordered" evidence="8">
    <location>
        <begin position="483"/>
        <end position="518"/>
    </location>
</feature>
<dbReference type="STRING" id="569882.SAMN04490248_12325"/>
<feature type="region of interest" description="Disordered" evidence="8">
    <location>
        <begin position="850"/>
        <end position="920"/>
    </location>
</feature>
<dbReference type="GO" id="GO:0016887">
    <property type="term" value="F:ATP hydrolysis activity"/>
    <property type="evidence" value="ECO:0007669"/>
    <property type="project" value="InterPro"/>
</dbReference>